<keyword evidence="1" id="KW-0812">Transmembrane</keyword>
<dbReference type="RefSeq" id="WP_256619822.1">
    <property type="nucleotide sequence ID" value="NZ_JANIBC010000009.1"/>
</dbReference>
<dbReference type="AlphaFoldDB" id="A0A9X2RJJ9"/>
<evidence type="ECO:0000313" key="3">
    <source>
        <dbReference type="Proteomes" id="UP001142610"/>
    </source>
</evidence>
<organism evidence="2 3">
    <name type="scientific">Parvularcula maris</name>
    <dbReference type="NCBI Taxonomy" id="2965077"/>
    <lineage>
        <taxon>Bacteria</taxon>
        <taxon>Pseudomonadati</taxon>
        <taxon>Pseudomonadota</taxon>
        <taxon>Alphaproteobacteria</taxon>
        <taxon>Parvularculales</taxon>
        <taxon>Parvularculaceae</taxon>
        <taxon>Parvularcula</taxon>
    </lineage>
</organism>
<feature type="transmembrane region" description="Helical" evidence="1">
    <location>
        <begin position="105"/>
        <end position="129"/>
    </location>
</feature>
<proteinExistence type="predicted"/>
<keyword evidence="1" id="KW-0472">Membrane</keyword>
<keyword evidence="1" id="KW-1133">Transmembrane helix</keyword>
<comment type="caution">
    <text evidence="2">The sequence shown here is derived from an EMBL/GenBank/DDBJ whole genome shotgun (WGS) entry which is preliminary data.</text>
</comment>
<reference evidence="2" key="1">
    <citation type="submission" date="2022-07" db="EMBL/GenBank/DDBJ databases">
        <title>Parvularcula maris sp. nov., an algicidal bacterium isolated from seawater.</title>
        <authorList>
            <person name="Li F."/>
        </authorList>
    </citation>
    <scope>NUCLEOTIDE SEQUENCE</scope>
    <source>
        <strain evidence="2">BGMRC 0090</strain>
    </source>
</reference>
<keyword evidence="3" id="KW-1185">Reference proteome</keyword>
<name>A0A9X2RJJ9_9PROT</name>
<dbReference type="Proteomes" id="UP001142610">
    <property type="component" value="Unassembled WGS sequence"/>
</dbReference>
<dbReference type="EMBL" id="JANIBC010000009">
    <property type="protein sequence ID" value="MCQ8185926.1"/>
    <property type="molecule type" value="Genomic_DNA"/>
</dbReference>
<feature type="transmembrane region" description="Helical" evidence="1">
    <location>
        <begin position="81"/>
        <end position="99"/>
    </location>
</feature>
<evidence type="ECO:0000256" key="1">
    <source>
        <dbReference type="SAM" id="Phobius"/>
    </source>
</evidence>
<sequence length="136" mass="14270">MVWIGRIVAALAILVALPFHAIAPAVKLIGPFNANLYEMLVGADPLVTSFVDAGWLPSMLLLVSTLALIGALIGVLRGERFAAGLIVVAAVFDALGLYFSATMGYVGLVFSIGQIVMLGLAMVVLWLLVRGVTSED</sequence>
<accession>A0A9X2RJJ9</accession>
<feature type="transmembrane region" description="Helical" evidence="1">
    <location>
        <begin position="55"/>
        <end position="76"/>
    </location>
</feature>
<protein>
    <submittedName>
        <fullName evidence="2">Uncharacterized protein</fullName>
    </submittedName>
</protein>
<evidence type="ECO:0000313" key="2">
    <source>
        <dbReference type="EMBL" id="MCQ8185926.1"/>
    </source>
</evidence>
<gene>
    <name evidence="2" type="ORF">NOG11_11050</name>
</gene>